<evidence type="ECO:0000313" key="8">
    <source>
        <dbReference type="EMBL" id="GGG81851.1"/>
    </source>
</evidence>
<keyword evidence="9" id="KW-1185">Reference proteome</keyword>
<dbReference type="Gene3D" id="2.30.42.10">
    <property type="match status" value="1"/>
</dbReference>
<dbReference type="FunFam" id="2.40.10.10:FF:000001">
    <property type="entry name" value="Periplasmic serine protease DegS"/>
    <property type="match status" value="1"/>
</dbReference>
<dbReference type="Pfam" id="PF13365">
    <property type="entry name" value="Trypsin_2"/>
    <property type="match status" value="1"/>
</dbReference>
<comment type="similarity">
    <text evidence="1">Belongs to the peptidase S1C family.</text>
</comment>
<keyword evidence="3" id="KW-0378">Hydrolase</keyword>
<dbReference type="InterPro" id="IPR001478">
    <property type="entry name" value="PDZ"/>
</dbReference>
<comment type="caution">
    <text evidence="8">The sequence shown here is derived from an EMBL/GenBank/DDBJ whole genome shotgun (WGS) entry which is preliminary data.</text>
</comment>
<keyword evidence="6" id="KW-0812">Transmembrane</keyword>
<dbReference type="EMBL" id="BMFR01000013">
    <property type="protein sequence ID" value="GGG81851.1"/>
    <property type="molecule type" value="Genomic_DNA"/>
</dbReference>
<reference evidence="8" key="1">
    <citation type="journal article" date="2014" name="Int. J. Syst. Evol. Microbiol.">
        <title>Complete genome sequence of Corynebacterium casei LMG S-19264T (=DSM 44701T), isolated from a smear-ripened cheese.</title>
        <authorList>
            <consortium name="US DOE Joint Genome Institute (JGI-PGF)"/>
            <person name="Walter F."/>
            <person name="Albersmeier A."/>
            <person name="Kalinowski J."/>
            <person name="Ruckert C."/>
        </authorList>
    </citation>
    <scope>NUCLEOTIDE SEQUENCE</scope>
    <source>
        <strain evidence="8">CGMCC 1.12754</strain>
    </source>
</reference>
<dbReference type="Gene3D" id="2.40.10.10">
    <property type="entry name" value="Trypsin-like serine proteases"/>
    <property type="match status" value="2"/>
</dbReference>
<proteinExistence type="inferred from homology"/>
<accession>A0A917M767</accession>
<feature type="compositionally biased region" description="Polar residues" evidence="5">
    <location>
        <begin position="9"/>
        <end position="39"/>
    </location>
</feature>
<keyword evidence="6" id="KW-1133">Transmembrane helix</keyword>
<evidence type="ECO:0000256" key="4">
    <source>
        <dbReference type="ARBA" id="ARBA00022825"/>
    </source>
</evidence>
<dbReference type="PRINTS" id="PR00834">
    <property type="entry name" value="PROTEASES2C"/>
</dbReference>
<dbReference type="InterPro" id="IPR043504">
    <property type="entry name" value="Peptidase_S1_PA_chymotrypsin"/>
</dbReference>
<evidence type="ECO:0000256" key="2">
    <source>
        <dbReference type="ARBA" id="ARBA00022670"/>
    </source>
</evidence>
<dbReference type="GO" id="GO:0004252">
    <property type="term" value="F:serine-type endopeptidase activity"/>
    <property type="evidence" value="ECO:0007669"/>
    <property type="project" value="InterPro"/>
</dbReference>
<dbReference type="InterPro" id="IPR001940">
    <property type="entry name" value="Peptidase_S1C"/>
</dbReference>
<dbReference type="RefSeq" id="WP_229683207.1">
    <property type="nucleotide sequence ID" value="NZ_BMFR01000013.1"/>
</dbReference>
<keyword evidence="4" id="KW-0720">Serine protease</keyword>
<gene>
    <name evidence="8" type="primary">yyxA</name>
    <name evidence="8" type="ORF">GCM10011398_29160</name>
</gene>
<keyword evidence="2 8" id="KW-0645">Protease</keyword>
<feature type="transmembrane region" description="Helical" evidence="6">
    <location>
        <begin position="67"/>
        <end position="86"/>
    </location>
</feature>
<evidence type="ECO:0000256" key="3">
    <source>
        <dbReference type="ARBA" id="ARBA00022801"/>
    </source>
</evidence>
<name>A0A917M767_9BACI</name>
<dbReference type="PANTHER" id="PTHR43343">
    <property type="entry name" value="PEPTIDASE S12"/>
    <property type="match status" value="1"/>
</dbReference>
<dbReference type="SUPFAM" id="SSF50494">
    <property type="entry name" value="Trypsin-like serine proteases"/>
    <property type="match status" value="1"/>
</dbReference>
<dbReference type="AlphaFoldDB" id="A0A917M767"/>
<feature type="domain" description="PDZ" evidence="7">
    <location>
        <begin position="342"/>
        <end position="430"/>
    </location>
</feature>
<dbReference type="InterPro" id="IPR009003">
    <property type="entry name" value="Peptidase_S1_PA"/>
</dbReference>
<dbReference type="Pfam" id="PF13180">
    <property type="entry name" value="PDZ_2"/>
    <property type="match status" value="1"/>
</dbReference>
<dbReference type="SUPFAM" id="SSF50156">
    <property type="entry name" value="PDZ domain-like"/>
    <property type="match status" value="1"/>
</dbReference>
<feature type="compositionally biased region" description="Low complexity" evidence="5">
    <location>
        <begin position="95"/>
        <end position="105"/>
    </location>
</feature>
<reference evidence="8" key="2">
    <citation type="submission" date="2020-09" db="EMBL/GenBank/DDBJ databases">
        <authorList>
            <person name="Sun Q."/>
            <person name="Zhou Y."/>
        </authorList>
    </citation>
    <scope>NUCLEOTIDE SEQUENCE</scope>
    <source>
        <strain evidence="8">CGMCC 1.12754</strain>
    </source>
</reference>
<dbReference type="PANTHER" id="PTHR43343:SF3">
    <property type="entry name" value="PROTEASE DO-LIKE 8, CHLOROPLASTIC"/>
    <property type="match status" value="1"/>
</dbReference>
<keyword evidence="6" id="KW-0472">Membrane</keyword>
<protein>
    <submittedName>
        <fullName evidence="8">Serine protease YyxA</fullName>
    </submittedName>
</protein>
<evidence type="ECO:0000256" key="6">
    <source>
        <dbReference type="SAM" id="Phobius"/>
    </source>
</evidence>
<feature type="region of interest" description="Disordered" evidence="5">
    <location>
        <begin position="1"/>
        <end position="42"/>
    </location>
</feature>
<dbReference type="CDD" id="cd06781">
    <property type="entry name" value="cpPDZ_BsHtra-like"/>
    <property type="match status" value="1"/>
</dbReference>
<dbReference type="InterPro" id="IPR051201">
    <property type="entry name" value="Chloro_Bact_Ser_Proteases"/>
</dbReference>
<evidence type="ECO:0000259" key="7">
    <source>
        <dbReference type="SMART" id="SM00228"/>
    </source>
</evidence>
<feature type="region of interest" description="Disordered" evidence="5">
    <location>
        <begin position="95"/>
        <end position="125"/>
    </location>
</feature>
<organism evidence="8 9">
    <name type="scientific">Virgibacillus oceani</name>
    <dbReference type="NCBI Taxonomy" id="1479511"/>
    <lineage>
        <taxon>Bacteria</taxon>
        <taxon>Bacillati</taxon>
        <taxon>Bacillota</taxon>
        <taxon>Bacilli</taxon>
        <taxon>Bacillales</taxon>
        <taxon>Bacillaceae</taxon>
        <taxon>Virgibacillus</taxon>
    </lineage>
</organism>
<evidence type="ECO:0000313" key="9">
    <source>
        <dbReference type="Proteomes" id="UP000622860"/>
    </source>
</evidence>
<dbReference type="InterPro" id="IPR036034">
    <property type="entry name" value="PDZ_sf"/>
</dbReference>
<dbReference type="Proteomes" id="UP000622860">
    <property type="component" value="Unassembled WGS sequence"/>
</dbReference>
<sequence length="445" mass="47707">MEHNDNQQEHMNNQSSSEHSVDNNPAQQEEYSNTESTQSHIEKNQGLAQYAKENRGKKFKSHSRSHSFLSGIIGGLISAVVVVFLFTSNIIPISSSDSNDGSASAEQDSKDPEITQTIASGDGDVASSIDETSEAVVGVLNLQQQNVWTQSKEAGSGSGIIYKKEDGKAYVVTNNHVVEGAEEVEVVLNDEEHIKAKVLGSDALTDLAVLEIDGSKIETVAKLGSSEDLKVGETVIAIGNPLGMTFSGSVTKGIVSGLERSIDIDTNGDNRPDWVTEVIQTDAAINPGNSGGALVNSDGEVVGINSMKIAQETVEGIGLAIPIDSALPIMEQLETKGEVARPFIGISTAALEQVPRQYQNRIQLPEDVDGGMVIAAVETGSPAADAGLKQFDIITKINDQKITTILDLRKYMYSETSIGDKVKVEFYRDGKKQTTELTLAERKEN</sequence>
<evidence type="ECO:0000256" key="5">
    <source>
        <dbReference type="SAM" id="MobiDB-lite"/>
    </source>
</evidence>
<evidence type="ECO:0000256" key="1">
    <source>
        <dbReference type="ARBA" id="ARBA00010541"/>
    </source>
</evidence>
<dbReference type="SMART" id="SM00228">
    <property type="entry name" value="PDZ"/>
    <property type="match status" value="1"/>
</dbReference>
<dbReference type="GO" id="GO:0006508">
    <property type="term" value="P:proteolysis"/>
    <property type="evidence" value="ECO:0007669"/>
    <property type="project" value="UniProtKB-KW"/>
</dbReference>